<keyword evidence="7" id="KW-0175">Coiled coil</keyword>
<feature type="compositionally biased region" description="Basic and acidic residues" evidence="8">
    <location>
        <begin position="13"/>
        <end position="29"/>
    </location>
</feature>
<protein>
    <submittedName>
        <fullName evidence="10">Carbohydrate-responsive element-binding protein</fullName>
    </submittedName>
</protein>
<reference evidence="11" key="1">
    <citation type="submission" date="2017-01" db="EMBL/GenBank/DDBJ databases">
        <title>Comparative genomics of anhydrobiosis in the tardigrade Hypsibius dujardini.</title>
        <authorList>
            <person name="Yoshida Y."/>
            <person name="Koutsovoulos G."/>
            <person name="Laetsch D."/>
            <person name="Stevens L."/>
            <person name="Kumar S."/>
            <person name="Horikawa D."/>
            <person name="Ishino K."/>
            <person name="Komine S."/>
            <person name="Tomita M."/>
            <person name="Blaxter M."/>
            <person name="Arakawa K."/>
        </authorList>
    </citation>
    <scope>NUCLEOTIDE SEQUENCE [LARGE SCALE GENOMIC DNA]</scope>
    <source>
        <strain evidence="11">Z151</strain>
    </source>
</reference>
<keyword evidence="3" id="KW-0805">Transcription regulation</keyword>
<evidence type="ECO:0000259" key="9">
    <source>
        <dbReference type="PROSITE" id="PS50888"/>
    </source>
</evidence>
<evidence type="ECO:0000256" key="5">
    <source>
        <dbReference type="ARBA" id="ARBA00023163"/>
    </source>
</evidence>
<keyword evidence="6" id="KW-0539">Nucleus</keyword>
<dbReference type="Proteomes" id="UP000192578">
    <property type="component" value="Unassembled WGS sequence"/>
</dbReference>
<dbReference type="Gene3D" id="4.10.280.10">
    <property type="entry name" value="Helix-loop-helix DNA-binding domain"/>
    <property type="match status" value="1"/>
</dbReference>
<dbReference type="GO" id="GO:0046983">
    <property type="term" value="F:protein dimerization activity"/>
    <property type="evidence" value="ECO:0007669"/>
    <property type="project" value="InterPro"/>
</dbReference>
<dbReference type="GO" id="GO:0005634">
    <property type="term" value="C:nucleus"/>
    <property type="evidence" value="ECO:0007669"/>
    <property type="project" value="UniProtKB-SubCell"/>
</dbReference>
<keyword evidence="4" id="KW-0238">DNA-binding</keyword>
<dbReference type="AlphaFoldDB" id="A0A9X6RPG3"/>
<feature type="compositionally biased region" description="Low complexity" evidence="8">
    <location>
        <begin position="232"/>
        <end position="243"/>
    </location>
</feature>
<proteinExistence type="predicted"/>
<evidence type="ECO:0000313" key="10">
    <source>
        <dbReference type="EMBL" id="OWA55609.1"/>
    </source>
</evidence>
<evidence type="ECO:0000256" key="1">
    <source>
        <dbReference type="ARBA" id="ARBA00004123"/>
    </source>
</evidence>
<dbReference type="InterPro" id="IPR011598">
    <property type="entry name" value="bHLH_dom"/>
</dbReference>
<dbReference type="GO" id="GO:0000978">
    <property type="term" value="F:RNA polymerase II cis-regulatory region sequence-specific DNA binding"/>
    <property type="evidence" value="ECO:0007669"/>
    <property type="project" value="TreeGrafter"/>
</dbReference>
<dbReference type="GO" id="GO:0000981">
    <property type="term" value="F:DNA-binding transcription factor activity, RNA polymerase II-specific"/>
    <property type="evidence" value="ECO:0007669"/>
    <property type="project" value="TreeGrafter"/>
</dbReference>
<accession>A0A9X6RPG3</accession>
<dbReference type="PROSITE" id="PS50888">
    <property type="entry name" value="BHLH"/>
    <property type="match status" value="1"/>
</dbReference>
<feature type="coiled-coil region" evidence="7">
    <location>
        <begin position="83"/>
        <end position="117"/>
    </location>
</feature>
<dbReference type="Pfam" id="PF00010">
    <property type="entry name" value="HLH"/>
    <property type="match status" value="1"/>
</dbReference>
<evidence type="ECO:0000256" key="7">
    <source>
        <dbReference type="SAM" id="Coils"/>
    </source>
</evidence>
<sequence length="252" mass="28666">IPKMEFTGSQDPSRYRLKSEEPDGRNPRNVEHKRINHISAEAKRRGHIKSGFEVLHGLVPSLAQNASVKVSKAVVLHKGAEYIRHLKEERRAMQAEAEALREQIETINQAVILCQQQLPATGAPVSSRARNDRMNEMLDDYVRQRTQQNWKFWLFSHIVRPLFDNFVSNVSTRSTEDLCRTTSSWVDQQCTLVLLRPLIKDSMRKLSTTTHVLSDPARLPNEARLAVQKNPSGSSSQAHSSSSTHHRSTRES</sequence>
<feature type="region of interest" description="Disordered" evidence="8">
    <location>
        <begin position="215"/>
        <end position="252"/>
    </location>
</feature>
<dbReference type="OrthoDB" id="6022628at2759"/>
<dbReference type="PANTHER" id="PTHR15741">
    <property type="entry name" value="BASIC HELIX-LOOP-HELIX ZIP TRANSCRIPTION FACTOR"/>
    <property type="match status" value="1"/>
</dbReference>
<dbReference type="SUPFAM" id="SSF47459">
    <property type="entry name" value="HLH, helix-loop-helix DNA-binding domain"/>
    <property type="match status" value="1"/>
</dbReference>
<feature type="region of interest" description="Disordered" evidence="8">
    <location>
        <begin position="1"/>
        <end position="29"/>
    </location>
</feature>
<feature type="non-terminal residue" evidence="10">
    <location>
        <position position="1"/>
    </location>
</feature>
<dbReference type="EMBL" id="MTYJ01001062">
    <property type="protein sequence ID" value="OWA55609.1"/>
    <property type="molecule type" value="Genomic_DNA"/>
</dbReference>
<keyword evidence="2" id="KW-0597">Phosphoprotein</keyword>
<name>A0A9X6RPG3_HYPEX</name>
<evidence type="ECO:0000256" key="2">
    <source>
        <dbReference type="ARBA" id="ARBA00022553"/>
    </source>
</evidence>
<evidence type="ECO:0000313" key="11">
    <source>
        <dbReference type="Proteomes" id="UP000192578"/>
    </source>
</evidence>
<dbReference type="InterPro" id="IPR052207">
    <property type="entry name" value="Max-like/E-box_TFs"/>
</dbReference>
<keyword evidence="11" id="KW-1185">Reference proteome</keyword>
<evidence type="ECO:0000256" key="3">
    <source>
        <dbReference type="ARBA" id="ARBA00023015"/>
    </source>
</evidence>
<feature type="domain" description="BHLH" evidence="9">
    <location>
        <begin position="32"/>
        <end position="86"/>
    </location>
</feature>
<evidence type="ECO:0000256" key="6">
    <source>
        <dbReference type="ARBA" id="ARBA00023242"/>
    </source>
</evidence>
<dbReference type="CDD" id="cd11405">
    <property type="entry name" value="bHLHzip_MLXIP_like"/>
    <property type="match status" value="1"/>
</dbReference>
<comment type="caution">
    <text evidence="10">The sequence shown here is derived from an EMBL/GenBank/DDBJ whole genome shotgun (WGS) entry which is preliminary data.</text>
</comment>
<dbReference type="InterPro" id="IPR036638">
    <property type="entry name" value="HLH_DNA-bd_sf"/>
</dbReference>
<gene>
    <name evidence="10" type="ORF">BV898_19996</name>
</gene>
<evidence type="ECO:0000256" key="8">
    <source>
        <dbReference type="SAM" id="MobiDB-lite"/>
    </source>
</evidence>
<dbReference type="FunFam" id="4.10.280.10:FF:000028">
    <property type="entry name" value="MLX interacting protein like"/>
    <property type="match status" value="1"/>
</dbReference>
<dbReference type="PANTHER" id="PTHR15741:SF37">
    <property type="entry name" value="LD38259P"/>
    <property type="match status" value="1"/>
</dbReference>
<dbReference type="SMART" id="SM00353">
    <property type="entry name" value="HLH"/>
    <property type="match status" value="1"/>
</dbReference>
<organism evidence="10 11">
    <name type="scientific">Hypsibius exemplaris</name>
    <name type="common">Freshwater tardigrade</name>
    <dbReference type="NCBI Taxonomy" id="2072580"/>
    <lineage>
        <taxon>Eukaryota</taxon>
        <taxon>Metazoa</taxon>
        <taxon>Ecdysozoa</taxon>
        <taxon>Tardigrada</taxon>
        <taxon>Eutardigrada</taxon>
        <taxon>Parachela</taxon>
        <taxon>Hypsibioidea</taxon>
        <taxon>Hypsibiidae</taxon>
        <taxon>Hypsibius</taxon>
    </lineage>
</organism>
<comment type="subcellular location">
    <subcellularLocation>
        <location evidence="1">Nucleus</location>
    </subcellularLocation>
</comment>
<keyword evidence="5" id="KW-0804">Transcription</keyword>
<evidence type="ECO:0000256" key="4">
    <source>
        <dbReference type="ARBA" id="ARBA00023125"/>
    </source>
</evidence>